<keyword evidence="7" id="KW-0472">Membrane</keyword>
<evidence type="ECO:0000256" key="5">
    <source>
        <dbReference type="ARBA" id="ARBA00022840"/>
    </source>
</evidence>
<evidence type="ECO:0000313" key="9">
    <source>
        <dbReference type="EMBL" id="KAF7600174.1"/>
    </source>
</evidence>
<dbReference type="InterPro" id="IPR005895">
    <property type="entry name" value="ABC_transptr_haem_export_CcmA"/>
</dbReference>
<dbReference type="InterPro" id="IPR003439">
    <property type="entry name" value="ABC_transporter-like_ATP-bd"/>
</dbReference>
<dbReference type="RefSeq" id="WP_095523574.1">
    <property type="nucleotide sequence ID" value="NZ_MDUX01000008.1"/>
</dbReference>
<dbReference type="NCBIfam" id="TIGR01189">
    <property type="entry name" value="ccmA"/>
    <property type="match status" value="1"/>
</dbReference>
<evidence type="ECO:0000256" key="7">
    <source>
        <dbReference type="ARBA" id="ARBA00023136"/>
    </source>
</evidence>
<dbReference type="InterPro" id="IPR003593">
    <property type="entry name" value="AAA+_ATPase"/>
</dbReference>
<name>A0A272EXR8_9RHOO</name>
<dbReference type="Proteomes" id="UP000623509">
    <property type="component" value="Unassembled WGS sequence"/>
</dbReference>
<evidence type="ECO:0000256" key="3">
    <source>
        <dbReference type="ARBA" id="ARBA00022741"/>
    </source>
</evidence>
<dbReference type="PANTHER" id="PTHR43499">
    <property type="entry name" value="ABC TRANSPORTER I FAMILY MEMBER 1"/>
    <property type="match status" value="1"/>
</dbReference>
<sequence>MLELRQLACQRDERLLFRRLALNLTSGGLLRVEGDNGCGKSSLLRQLAGLLEPAAGEILWRGSDLRRQREAFPAELCYLGHASATHDRLDAVENLRFACAAAGLDAPAEACRAALAETGLQRQLGLPCRVLSQGQRRRVALARLAFAVDRPLWLLDEPFASLDVNAVAALAARIDAHCAHGGLVVFSSHQEVPLRMPVQRLQLAEYAP</sequence>
<evidence type="ECO:0000256" key="2">
    <source>
        <dbReference type="ARBA" id="ARBA00022475"/>
    </source>
</evidence>
<organism evidence="10 11">
    <name type="scientific">Candidatus Dactylopiibacterium carminicum</name>
    <dbReference type="NCBI Taxonomy" id="857335"/>
    <lineage>
        <taxon>Bacteria</taxon>
        <taxon>Pseudomonadati</taxon>
        <taxon>Pseudomonadota</taxon>
        <taxon>Betaproteobacteria</taxon>
        <taxon>Rhodocyclales</taxon>
        <taxon>Rhodocyclaceae</taxon>
        <taxon>Candidatus Dactylopiibacterium</taxon>
    </lineage>
</organism>
<evidence type="ECO:0000259" key="8">
    <source>
        <dbReference type="PROSITE" id="PS50893"/>
    </source>
</evidence>
<comment type="caution">
    <text evidence="10">The sequence shown here is derived from an EMBL/GenBank/DDBJ whole genome shotgun (WGS) entry which is preliminary data.</text>
</comment>
<reference evidence="10 11" key="2">
    <citation type="submission" date="2017-07" db="EMBL/GenBank/DDBJ databases">
        <title>Candidatus Dactylopiibacterium carminicum, a nitrogen-fixing symbiont of the cochineal insect Dactylopius coccus and Dactylopius opuntiae (Hemiptera: Coccoidea: Dactylopiidae).</title>
        <authorList>
            <person name="Vera A."/>
        </authorList>
    </citation>
    <scope>NUCLEOTIDE SEQUENCE [LARGE SCALE GENOMIC DNA]</scope>
    <source>
        <strain evidence="10 11">NFDCM</strain>
    </source>
</reference>
<reference evidence="9 12" key="1">
    <citation type="submission" date="2016-08" db="EMBL/GenBank/DDBJ databases">
        <title>Candidatus Dactylopiibacterium carminicum genome sequence.</title>
        <authorList>
            <person name="Ramirez-Puebla S.T."/>
            <person name="Ormeno-Orrillo E."/>
            <person name="Vera-Ponce De Leon A."/>
            <person name="Luis L."/>
            <person name="Sanchez-Flores A."/>
            <person name="Monica R."/>
            <person name="Martinez-Romero E."/>
        </authorList>
    </citation>
    <scope>NUCLEOTIDE SEQUENCE [LARGE SCALE GENOMIC DNA]</scope>
    <source>
        <strain evidence="9">END1</strain>
    </source>
</reference>
<dbReference type="SMART" id="SM00382">
    <property type="entry name" value="AAA"/>
    <property type="match status" value="1"/>
</dbReference>
<evidence type="ECO:0000313" key="12">
    <source>
        <dbReference type="Proteomes" id="UP000623509"/>
    </source>
</evidence>
<dbReference type="GO" id="GO:0016887">
    <property type="term" value="F:ATP hydrolysis activity"/>
    <property type="evidence" value="ECO:0007669"/>
    <property type="project" value="InterPro"/>
</dbReference>
<dbReference type="OrthoDB" id="9800654at2"/>
<dbReference type="PROSITE" id="PS50893">
    <property type="entry name" value="ABC_TRANSPORTER_2"/>
    <property type="match status" value="1"/>
</dbReference>
<evidence type="ECO:0000256" key="6">
    <source>
        <dbReference type="ARBA" id="ARBA00022967"/>
    </source>
</evidence>
<keyword evidence="6" id="KW-1278">Translocase</keyword>
<feature type="domain" description="ABC transporter" evidence="8">
    <location>
        <begin position="2"/>
        <end position="206"/>
    </location>
</feature>
<dbReference type="Proteomes" id="UP000216107">
    <property type="component" value="Unassembled WGS sequence"/>
</dbReference>
<keyword evidence="3" id="KW-0547">Nucleotide-binding</keyword>
<dbReference type="GO" id="GO:0017004">
    <property type="term" value="P:cytochrome complex assembly"/>
    <property type="evidence" value="ECO:0007669"/>
    <property type="project" value="UniProtKB-KW"/>
</dbReference>
<dbReference type="PANTHER" id="PTHR43499:SF1">
    <property type="entry name" value="ABC TRANSPORTER I FAMILY MEMBER 1"/>
    <property type="match status" value="1"/>
</dbReference>
<keyword evidence="1" id="KW-0813">Transport</keyword>
<dbReference type="EMBL" id="NMRN01000004">
    <property type="protein sequence ID" value="PAS94836.1"/>
    <property type="molecule type" value="Genomic_DNA"/>
</dbReference>
<dbReference type="NCBIfam" id="NF010061">
    <property type="entry name" value="PRK13538.1"/>
    <property type="match status" value="1"/>
</dbReference>
<gene>
    <name evidence="9" type="ORF">BGI27_03720</name>
    <name evidence="10" type="ORF">CGU29_02585</name>
</gene>
<evidence type="ECO:0000313" key="11">
    <source>
        <dbReference type="Proteomes" id="UP000216107"/>
    </source>
</evidence>
<dbReference type="PROSITE" id="PS00211">
    <property type="entry name" value="ABC_TRANSPORTER_1"/>
    <property type="match status" value="1"/>
</dbReference>
<evidence type="ECO:0000256" key="1">
    <source>
        <dbReference type="ARBA" id="ARBA00022448"/>
    </source>
</evidence>
<protein>
    <submittedName>
        <fullName evidence="9">Cytochrome c biogenesis heme-transporting ATPase CcmA</fullName>
    </submittedName>
    <submittedName>
        <fullName evidence="10">Heme ABC exporter ATP-binding protein CcmA</fullName>
    </submittedName>
</protein>
<keyword evidence="2" id="KW-1003">Cell membrane</keyword>
<accession>A0A272EXR8</accession>
<dbReference type="SUPFAM" id="SSF52540">
    <property type="entry name" value="P-loop containing nucleoside triphosphate hydrolases"/>
    <property type="match status" value="1"/>
</dbReference>
<keyword evidence="5 10" id="KW-0067">ATP-binding</keyword>
<dbReference type="GO" id="GO:0022857">
    <property type="term" value="F:transmembrane transporter activity"/>
    <property type="evidence" value="ECO:0007669"/>
    <property type="project" value="InterPro"/>
</dbReference>
<dbReference type="InterPro" id="IPR017871">
    <property type="entry name" value="ABC_transporter-like_CS"/>
</dbReference>
<keyword evidence="4" id="KW-0201">Cytochrome c-type biogenesis</keyword>
<keyword evidence="12" id="KW-1185">Reference proteome</keyword>
<dbReference type="InterPro" id="IPR027417">
    <property type="entry name" value="P-loop_NTPase"/>
</dbReference>
<evidence type="ECO:0000313" key="10">
    <source>
        <dbReference type="EMBL" id="PAS94836.1"/>
    </source>
</evidence>
<dbReference type="GO" id="GO:0005524">
    <property type="term" value="F:ATP binding"/>
    <property type="evidence" value="ECO:0007669"/>
    <property type="project" value="UniProtKB-KW"/>
</dbReference>
<dbReference type="AlphaFoldDB" id="A0A272EXR8"/>
<dbReference type="Pfam" id="PF00005">
    <property type="entry name" value="ABC_tran"/>
    <property type="match status" value="1"/>
</dbReference>
<dbReference type="Gene3D" id="3.40.50.300">
    <property type="entry name" value="P-loop containing nucleotide triphosphate hydrolases"/>
    <property type="match status" value="1"/>
</dbReference>
<evidence type="ECO:0000256" key="4">
    <source>
        <dbReference type="ARBA" id="ARBA00022748"/>
    </source>
</evidence>
<proteinExistence type="predicted"/>
<dbReference type="EMBL" id="MDUX01000008">
    <property type="protein sequence ID" value="KAF7600174.1"/>
    <property type="molecule type" value="Genomic_DNA"/>
</dbReference>